<dbReference type="PROSITE" id="PS00785">
    <property type="entry name" value="5_NUCLEOTIDASE_1"/>
    <property type="match status" value="1"/>
</dbReference>
<dbReference type="Proteomes" id="UP000323274">
    <property type="component" value="Unassembled WGS sequence"/>
</dbReference>
<dbReference type="GO" id="GO:0008253">
    <property type="term" value="F:5'-nucleotidase activity"/>
    <property type="evidence" value="ECO:0007669"/>
    <property type="project" value="TreeGrafter"/>
</dbReference>
<reference evidence="5 6" key="1">
    <citation type="submission" date="2019-04" db="EMBL/GenBank/DDBJ databases">
        <title>A pseudo-fructophilic Leuconostoc citreum strain F192-5 isolated from peel of satsuma mandarin: the first report for isolation and characterization of strain-dependent fructophilic-like characteristics.</title>
        <authorList>
            <person name="Maeno S."/>
            <person name="Tanizawa Y."/>
            <person name="Kajikawa A."/>
            <person name="Kanesaki Y."/>
            <person name="Kubota E."/>
            <person name="Arita M."/>
            <person name="Leon D."/>
            <person name="Endo A."/>
        </authorList>
    </citation>
    <scope>NUCLEOTIDE SEQUENCE [LARGE SCALE GENOMIC DNA]</scope>
    <source>
        <strain evidence="5 6">F192-5</strain>
    </source>
</reference>
<dbReference type="GO" id="GO:0008768">
    <property type="term" value="F:UDP-sugar diphosphatase activity"/>
    <property type="evidence" value="ECO:0007669"/>
    <property type="project" value="TreeGrafter"/>
</dbReference>
<keyword evidence="2" id="KW-0378">Hydrolase</keyword>
<keyword evidence="2" id="KW-0547">Nucleotide-binding</keyword>
<dbReference type="AlphaFoldDB" id="A0A5A5TX42"/>
<dbReference type="Gene3D" id="3.90.780.10">
    <property type="entry name" value="5'-Nucleotidase, C-terminal domain"/>
    <property type="match status" value="1"/>
</dbReference>
<protein>
    <submittedName>
        <fullName evidence="5">Multifunctional 2',3'-cyclic-nucleotide 2'-phosphodiesterase/5'-nucleotidase/3'-nucleotidase</fullName>
    </submittedName>
</protein>
<evidence type="ECO:0000259" key="4">
    <source>
        <dbReference type="Pfam" id="PF02872"/>
    </source>
</evidence>
<dbReference type="InterPro" id="IPR006179">
    <property type="entry name" value="5_nucleotidase/apyrase"/>
</dbReference>
<dbReference type="CDD" id="cd00845">
    <property type="entry name" value="MPP_UshA_N_like"/>
    <property type="match status" value="1"/>
</dbReference>
<dbReference type="RefSeq" id="WP_149333601.1">
    <property type="nucleotide sequence ID" value="NZ_BJJW01000002.1"/>
</dbReference>
<dbReference type="InterPro" id="IPR029052">
    <property type="entry name" value="Metallo-depent_PP-like"/>
</dbReference>
<dbReference type="EMBL" id="BJJW01000002">
    <property type="protein sequence ID" value="GDZ83021.1"/>
    <property type="molecule type" value="Genomic_DNA"/>
</dbReference>
<organism evidence="5 6">
    <name type="scientific">Leuconostoc citreum</name>
    <dbReference type="NCBI Taxonomy" id="33964"/>
    <lineage>
        <taxon>Bacteria</taxon>
        <taxon>Bacillati</taxon>
        <taxon>Bacillota</taxon>
        <taxon>Bacilli</taxon>
        <taxon>Lactobacillales</taxon>
        <taxon>Lactobacillaceae</taxon>
        <taxon>Leuconostoc</taxon>
    </lineage>
</organism>
<dbReference type="GO" id="GO:0046872">
    <property type="term" value="F:metal ion binding"/>
    <property type="evidence" value="ECO:0007669"/>
    <property type="project" value="InterPro"/>
</dbReference>
<evidence type="ECO:0000313" key="6">
    <source>
        <dbReference type="Proteomes" id="UP000323274"/>
    </source>
</evidence>
<dbReference type="SUPFAM" id="SSF55816">
    <property type="entry name" value="5'-nucleotidase (syn. UDP-sugar hydrolase), C-terminal domain"/>
    <property type="match status" value="1"/>
</dbReference>
<dbReference type="InterPro" id="IPR011240">
    <property type="entry name" value="Pesterase_YunD"/>
</dbReference>
<dbReference type="InterPro" id="IPR004843">
    <property type="entry name" value="Calcineurin-like_PHP"/>
</dbReference>
<dbReference type="Pfam" id="PF00149">
    <property type="entry name" value="Metallophos"/>
    <property type="match status" value="1"/>
</dbReference>
<keyword evidence="1" id="KW-0732">Signal</keyword>
<evidence type="ECO:0000259" key="3">
    <source>
        <dbReference type="Pfam" id="PF00149"/>
    </source>
</evidence>
<evidence type="ECO:0000256" key="2">
    <source>
        <dbReference type="RuleBase" id="RU362119"/>
    </source>
</evidence>
<dbReference type="InterPro" id="IPR006146">
    <property type="entry name" value="5'-Nucleotdase_CS"/>
</dbReference>
<evidence type="ECO:0000256" key="1">
    <source>
        <dbReference type="ARBA" id="ARBA00022729"/>
    </source>
</evidence>
<dbReference type="SUPFAM" id="SSF56300">
    <property type="entry name" value="Metallo-dependent phosphatases"/>
    <property type="match status" value="1"/>
</dbReference>
<dbReference type="PIRSF" id="PIRSF036361">
    <property type="entry name" value="YunD"/>
    <property type="match status" value="1"/>
</dbReference>
<dbReference type="InterPro" id="IPR008334">
    <property type="entry name" value="5'-Nucleotdase_C"/>
</dbReference>
<dbReference type="PRINTS" id="PR01607">
    <property type="entry name" value="APYRASEFAMLY"/>
</dbReference>
<accession>A0A5A5TX42</accession>
<name>A0A5A5TX42_LEUCI</name>
<sequence length="450" mass="51195">MATETIHLLHTNDMHSHIENWPRILRFLLQKKQAYQQSYTFDIGDAIDRLNPLTDATMGQANVQLMNGVHYDGVTIGNNEGLVLSHDAMNHLYDHANFDVLLANLTEMPKDNQPTWAKPYKIVTTELGTKLAIIGMTAPYELTYPSLDWQPHEVEDTLNQLLPKLQPITDGIILLSHLGLPTDEAIAKKYDIDVIIGAHTHHLLEHGKLVNGTLLAGAGRYGEHIGDITLKLNQHKIIEKTAMTVPTYELAEESGDYELIRSWLAYGRDALSAQKVAVLPRSITTDEQVYDGLRALKQYFSVPVSMLSTGMFVEDLPEGELNRYDLLESMPHAINPMVITLTGADIYTLFDEIDKQQQRLSSLALKGSGFRGKIFGYMRFDGIDRQRDHKILYLGQEIQQQRHYQIATLDHYKWVPFFPVIQDVPAKISLDILLRELMANYYEKKYNARK</sequence>
<dbReference type="InterPro" id="IPR036907">
    <property type="entry name" value="5'-Nucleotdase_C_sf"/>
</dbReference>
<dbReference type="PANTHER" id="PTHR11575:SF23">
    <property type="entry name" value="5-NUCLEOTIDASE FAMILY PROTEIN"/>
    <property type="match status" value="1"/>
</dbReference>
<proteinExistence type="inferred from homology"/>
<dbReference type="Pfam" id="PF02872">
    <property type="entry name" value="5_nucleotid_C"/>
    <property type="match status" value="1"/>
</dbReference>
<dbReference type="PANTHER" id="PTHR11575">
    <property type="entry name" value="5'-NUCLEOTIDASE-RELATED"/>
    <property type="match status" value="1"/>
</dbReference>
<comment type="caution">
    <text evidence="5">The sequence shown here is derived from an EMBL/GenBank/DDBJ whole genome shotgun (WGS) entry which is preliminary data.</text>
</comment>
<dbReference type="GO" id="GO:0000166">
    <property type="term" value="F:nucleotide binding"/>
    <property type="evidence" value="ECO:0007669"/>
    <property type="project" value="UniProtKB-KW"/>
</dbReference>
<feature type="domain" description="Calcineurin-like phosphoesterase" evidence="3">
    <location>
        <begin position="7"/>
        <end position="202"/>
    </location>
</feature>
<dbReference type="GO" id="GO:0030288">
    <property type="term" value="C:outer membrane-bounded periplasmic space"/>
    <property type="evidence" value="ECO:0007669"/>
    <property type="project" value="TreeGrafter"/>
</dbReference>
<dbReference type="GO" id="GO:0009166">
    <property type="term" value="P:nucleotide catabolic process"/>
    <property type="evidence" value="ECO:0007669"/>
    <property type="project" value="InterPro"/>
</dbReference>
<gene>
    <name evidence="5" type="ORF">LCIT_02630</name>
</gene>
<evidence type="ECO:0000313" key="5">
    <source>
        <dbReference type="EMBL" id="GDZ83021.1"/>
    </source>
</evidence>
<feature type="domain" description="5'-Nucleotidase C-terminal" evidence="4">
    <location>
        <begin position="295"/>
        <end position="411"/>
    </location>
</feature>
<comment type="similarity">
    <text evidence="2">Belongs to the 5'-nucleotidase family.</text>
</comment>
<dbReference type="Gene3D" id="3.60.21.10">
    <property type="match status" value="1"/>
</dbReference>